<dbReference type="InterPro" id="IPR029016">
    <property type="entry name" value="GAF-like_dom_sf"/>
</dbReference>
<dbReference type="Pfam" id="PF09339">
    <property type="entry name" value="HTH_IclR"/>
    <property type="match status" value="1"/>
</dbReference>
<comment type="caution">
    <text evidence="7">The sequence shown here is derived from an EMBL/GenBank/DDBJ whole genome shotgun (WGS) entry which is preliminary data.</text>
</comment>
<dbReference type="SMART" id="SM00346">
    <property type="entry name" value="HTH_ICLR"/>
    <property type="match status" value="1"/>
</dbReference>
<keyword evidence="3" id="KW-0804">Transcription</keyword>
<dbReference type="PANTHER" id="PTHR30136">
    <property type="entry name" value="HELIX-TURN-HELIX TRANSCRIPTIONAL REGULATOR, ICLR FAMILY"/>
    <property type="match status" value="1"/>
</dbReference>
<proteinExistence type="predicted"/>
<name>A0ABT4M381_9BURK</name>
<keyword evidence="2" id="KW-0238">DNA-binding</keyword>
<dbReference type="InterPro" id="IPR036388">
    <property type="entry name" value="WH-like_DNA-bd_sf"/>
</dbReference>
<dbReference type="SUPFAM" id="SSF46785">
    <property type="entry name" value="Winged helix' DNA-binding domain"/>
    <property type="match status" value="1"/>
</dbReference>
<dbReference type="InterPro" id="IPR050707">
    <property type="entry name" value="HTH_MetabolicPath_Reg"/>
</dbReference>
<dbReference type="PROSITE" id="PS51077">
    <property type="entry name" value="HTH_ICLR"/>
    <property type="match status" value="1"/>
</dbReference>
<dbReference type="PANTHER" id="PTHR30136:SF8">
    <property type="entry name" value="TRANSCRIPTIONAL REGULATORY PROTEIN"/>
    <property type="match status" value="1"/>
</dbReference>
<sequence>MMRPTVFPHESIGPASADAGGWPGEVQGIQSVEVGLDLFRRLVDGGAPCGLSDLARRAGMHRAKAYRYLVSLARAGWVSQDARTGQYDVGPAVRDLALSWLSRQDPLRLAGEEARALAQALGITCFVALCGQGGVTAVRVCQPGQGVSVGVAEGALFDLESSATGRVFAAWQDPPSRRLPAAVRRGIRSRGLAMVEGEHVPGINAISVPVFDAQGHLLLALTLVGYAASLPADLDGSAAEALRAAGRRVSSVLGG</sequence>
<dbReference type="PROSITE" id="PS51078">
    <property type="entry name" value="ICLR_ED"/>
    <property type="match status" value="1"/>
</dbReference>
<gene>
    <name evidence="7" type="ORF">O4H32_03055</name>
</gene>
<dbReference type="InterPro" id="IPR014757">
    <property type="entry name" value="Tscrpt_reg_IclR_C"/>
</dbReference>
<keyword evidence="1" id="KW-0805">Transcription regulation</keyword>
<dbReference type="Pfam" id="PF01614">
    <property type="entry name" value="IclR_C"/>
    <property type="match status" value="1"/>
</dbReference>
<dbReference type="InterPro" id="IPR005471">
    <property type="entry name" value="Tscrpt_reg_IclR_N"/>
</dbReference>
<evidence type="ECO:0000256" key="4">
    <source>
        <dbReference type="SAM" id="MobiDB-lite"/>
    </source>
</evidence>
<evidence type="ECO:0000313" key="7">
    <source>
        <dbReference type="EMBL" id="MCZ4328935.1"/>
    </source>
</evidence>
<dbReference type="Proteomes" id="UP001068379">
    <property type="component" value="Unassembled WGS sequence"/>
</dbReference>
<reference evidence="7" key="1">
    <citation type="submission" date="2022-12" db="EMBL/GenBank/DDBJ databases">
        <title>Bacterial isolates from different developmental stages of Nematostella vectensis.</title>
        <authorList>
            <person name="Fraune S."/>
        </authorList>
    </citation>
    <scope>NUCLEOTIDE SEQUENCE</scope>
    <source>
        <strain evidence="7">G21619-S1</strain>
    </source>
</reference>
<evidence type="ECO:0000313" key="8">
    <source>
        <dbReference type="Proteomes" id="UP001068379"/>
    </source>
</evidence>
<organism evidence="7 8">
    <name type="scientific">Castellaniella denitrificans</name>
    <dbReference type="NCBI Taxonomy" id="56119"/>
    <lineage>
        <taxon>Bacteria</taxon>
        <taxon>Pseudomonadati</taxon>
        <taxon>Pseudomonadota</taxon>
        <taxon>Betaproteobacteria</taxon>
        <taxon>Burkholderiales</taxon>
        <taxon>Alcaligenaceae</taxon>
        <taxon>Castellaniella</taxon>
    </lineage>
</organism>
<dbReference type="EMBL" id="JAPWHE010000001">
    <property type="protein sequence ID" value="MCZ4328935.1"/>
    <property type="molecule type" value="Genomic_DNA"/>
</dbReference>
<evidence type="ECO:0000256" key="3">
    <source>
        <dbReference type="ARBA" id="ARBA00023163"/>
    </source>
</evidence>
<dbReference type="SUPFAM" id="SSF55781">
    <property type="entry name" value="GAF domain-like"/>
    <property type="match status" value="1"/>
</dbReference>
<evidence type="ECO:0000256" key="1">
    <source>
        <dbReference type="ARBA" id="ARBA00023015"/>
    </source>
</evidence>
<feature type="region of interest" description="Disordered" evidence="4">
    <location>
        <begin position="1"/>
        <end position="21"/>
    </location>
</feature>
<evidence type="ECO:0000259" key="6">
    <source>
        <dbReference type="PROSITE" id="PS51078"/>
    </source>
</evidence>
<evidence type="ECO:0000259" key="5">
    <source>
        <dbReference type="PROSITE" id="PS51077"/>
    </source>
</evidence>
<evidence type="ECO:0000256" key="2">
    <source>
        <dbReference type="ARBA" id="ARBA00023125"/>
    </source>
</evidence>
<protein>
    <submittedName>
        <fullName evidence="7">IclR family transcriptional regulator</fullName>
    </submittedName>
</protein>
<feature type="domain" description="HTH iclR-type" evidence="5">
    <location>
        <begin position="29"/>
        <end position="91"/>
    </location>
</feature>
<keyword evidence="8" id="KW-1185">Reference proteome</keyword>
<dbReference type="Gene3D" id="3.30.450.40">
    <property type="match status" value="2"/>
</dbReference>
<dbReference type="InterPro" id="IPR036390">
    <property type="entry name" value="WH_DNA-bd_sf"/>
</dbReference>
<feature type="domain" description="IclR-ED" evidence="6">
    <location>
        <begin position="92"/>
        <end position="255"/>
    </location>
</feature>
<accession>A0ABT4M381</accession>
<dbReference type="RefSeq" id="WP_269356569.1">
    <property type="nucleotide sequence ID" value="NZ_JAPWHE010000001.1"/>
</dbReference>
<dbReference type="Gene3D" id="1.10.10.10">
    <property type="entry name" value="Winged helix-like DNA-binding domain superfamily/Winged helix DNA-binding domain"/>
    <property type="match status" value="1"/>
</dbReference>